<organism evidence="10 11">
    <name type="scientific">Actinocatenispora thailandica</name>
    <dbReference type="NCBI Taxonomy" id="227318"/>
    <lineage>
        <taxon>Bacteria</taxon>
        <taxon>Bacillati</taxon>
        <taxon>Actinomycetota</taxon>
        <taxon>Actinomycetes</taxon>
        <taxon>Micromonosporales</taxon>
        <taxon>Micromonosporaceae</taxon>
        <taxon>Actinocatenispora</taxon>
    </lineage>
</organism>
<evidence type="ECO:0000313" key="10">
    <source>
        <dbReference type="EMBL" id="BCJ34363.1"/>
    </source>
</evidence>
<keyword evidence="6 8" id="KW-1133">Transmembrane helix</keyword>
<feature type="transmembrane region" description="Helical" evidence="8">
    <location>
        <begin position="159"/>
        <end position="182"/>
    </location>
</feature>
<proteinExistence type="inferred from homology"/>
<dbReference type="EMBL" id="AP023355">
    <property type="protein sequence ID" value="BCJ34363.1"/>
    <property type="molecule type" value="Genomic_DNA"/>
</dbReference>
<dbReference type="Gene3D" id="1.20.1250.20">
    <property type="entry name" value="MFS general substrate transporter like domains"/>
    <property type="match status" value="1"/>
</dbReference>
<gene>
    <name evidence="10" type="ORF">Athai_18660</name>
</gene>
<dbReference type="RefSeq" id="WP_203961103.1">
    <property type="nucleotide sequence ID" value="NZ_AP023355.1"/>
</dbReference>
<evidence type="ECO:0000256" key="8">
    <source>
        <dbReference type="SAM" id="Phobius"/>
    </source>
</evidence>
<feature type="transmembrane region" description="Helical" evidence="8">
    <location>
        <begin position="292"/>
        <end position="310"/>
    </location>
</feature>
<feature type="transmembrane region" description="Helical" evidence="8">
    <location>
        <begin position="43"/>
        <end position="61"/>
    </location>
</feature>
<evidence type="ECO:0000256" key="6">
    <source>
        <dbReference type="ARBA" id="ARBA00022989"/>
    </source>
</evidence>
<reference evidence="10 11" key="1">
    <citation type="submission" date="2020-08" db="EMBL/GenBank/DDBJ databases">
        <title>Whole genome shotgun sequence of Actinocatenispora thailandica NBRC 105041.</title>
        <authorList>
            <person name="Komaki H."/>
            <person name="Tamura T."/>
        </authorList>
    </citation>
    <scope>NUCLEOTIDE SEQUENCE [LARGE SCALE GENOMIC DNA]</scope>
    <source>
        <strain evidence="10 11">NBRC 105041</strain>
    </source>
</reference>
<keyword evidence="7 8" id="KW-0472">Membrane</keyword>
<keyword evidence="11" id="KW-1185">Reference proteome</keyword>
<comment type="similarity">
    <text evidence="2">Belongs to the major facilitator superfamily. TCR/Tet family.</text>
</comment>
<comment type="subcellular location">
    <subcellularLocation>
        <location evidence="1">Cell inner membrane</location>
        <topology evidence="1">Multi-pass membrane protein</topology>
    </subcellularLocation>
</comment>
<dbReference type="PROSITE" id="PS50850">
    <property type="entry name" value="MFS"/>
    <property type="match status" value="1"/>
</dbReference>
<feature type="transmembrane region" description="Helical" evidence="8">
    <location>
        <begin position="220"/>
        <end position="242"/>
    </location>
</feature>
<protein>
    <submittedName>
        <fullName evidence="10">MFS transporter</fullName>
    </submittedName>
</protein>
<feature type="transmembrane region" description="Helical" evidence="8">
    <location>
        <begin position="73"/>
        <end position="100"/>
    </location>
</feature>
<evidence type="ECO:0000256" key="7">
    <source>
        <dbReference type="ARBA" id="ARBA00023136"/>
    </source>
</evidence>
<dbReference type="GO" id="GO:0005886">
    <property type="term" value="C:plasma membrane"/>
    <property type="evidence" value="ECO:0007669"/>
    <property type="project" value="UniProtKB-SubCell"/>
</dbReference>
<dbReference type="InterPro" id="IPR011701">
    <property type="entry name" value="MFS"/>
</dbReference>
<sequence length="491" mass="51216">MADRRARVLVALVLTMGLAAMDTTIVATALPSVVADLGGRHLFAWVFSTYLLAQTVTIPLYGKLADLYGRKPVLIAGVATFLAASAACAAAPSMLALIVFRGIQGLGAGSIQATVATVAGDLYTIAERGRVQGWLSSVWGISALVGPAAGGLFSQYVSWRWIFLINLPLGGFALWMLLRHLTERIERKRHRIDYAGAALILGATAALIVGLLSGDSRWPWLSAPGIGVFGVAAVLTGVAVVVERHAAEPVLPGWLWTRRTLVGANLTMVVLGLIVIGMNTVLPSYAQQVSGLSPTAAGFVLAAMSITWPISSSLSNRLYLRIGFRDTALAGTLLVVLATGVLVLVPPSGPAWQLVVATVVMGGGFGLMSTSMLVGTQSTVDYGRRGVVTGGTMFGRYLGQSIGAAVYAAISNASLSAALTRPVPDLGPVPRQVDGIGRALAADPRSAVAHYLRAAVHTASHQVFLALLGTAVLGVGCVLIAPRRFPVRDDR</sequence>
<dbReference type="Proteomes" id="UP000611640">
    <property type="component" value="Chromosome"/>
</dbReference>
<feature type="transmembrane region" description="Helical" evidence="8">
    <location>
        <begin position="262"/>
        <end position="286"/>
    </location>
</feature>
<dbReference type="GO" id="GO:0022857">
    <property type="term" value="F:transmembrane transporter activity"/>
    <property type="evidence" value="ECO:0007669"/>
    <property type="project" value="InterPro"/>
</dbReference>
<feature type="transmembrane region" description="Helical" evidence="8">
    <location>
        <begin position="463"/>
        <end position="481"/>
    </location>
</feature>
<keyword evidence="5 8" id="KW-0812">Transmembrane</keyword>
<keyword evidence="4" id="KW-1003">Cell membrane</keyword>
<dbReference type="PANTHER" id="PTHR23501">
    <property type="entry name" value="MAJOR FACILITATOR SUPERFAMILY"/>
    <property type="match status" value="1"/>
</dbReference>
<dbReference type="PRINTS" id="PR01036">
    <property type="entry name" value="TCRTETB"/>
</dbReference>
<feature type="transmembrane region" description="Helical" evidence="8">
    <location>
        <begin position="351"/>
        <end position="376"/>
    </location>
</feature>
<evidence type="ECO:0000313" key="11">
    <source>
        <dbReference type="Proteomes" id="UP000611640"/>
    </source>
</evidence>
<dbReference type="AlphaFoldDB" id="A0A7R7DMJ1"/>
<feature type="transmembrane region" description="Helical" evidence="8">
    <location>
        <begin position="322"/>
        <end position="345"/>
    </location>
</feature>
<name>A0A7R7DMJ1_9ACTN</name>
<feature type="transmembrane region" description="Helical" evidence="8">
    <location>
        <begin position="397"/>
        <end position="419"/>
    </location>
</feature>
<dbReference type="FunFam" id="1.20.1720.10:FF:000004">
    <property type="entry name" value="EmrB/QacA family drug resistance transporter"/>
    <property type="match status" value="1"/>
</dbReference>
<evidence type="ECO:0000256" key="5">
    <source>
        <dbReference type="ARBA" id="ARBA00022692"/>
    </source>
</evidence>
<evidence type="ECO:0000256" key="3">
    <source>
        <dbReference type="ARBA" id="ARBA00022448"/>
    </source>
</evidence>
<evidence type="ECO:0000259" key="9">
    <source>
        <dbReference type="PROSITE" id="PS50850"/>
    </source>
</evidence>
<dbReference type="KEGG" id="atl:Athai_18660"/>
<dbReference type="Gene3D" id="1.20.1720.10">
    <property type="entry name" value="Multidrug resistance protein D"/>
    <property type="match status" value="1"/>
</dbReference>
<keyword evidence="3" id="KW-0813">Transport</keyword>
<dbReference type="Pfam" id="PF07690">
    <property type="entry name" value="MFS_1"/>
    <property type="match status" value="1"/>
</dbReference>
<evidence type="ECO:0000256" key="2">
    <source>
        <dbReference type="ARBA" id="ARBA00007520"/>
    </source>
</evidence>
<feature type="domain" description="Major facilitator superfamily (MFS) profile" evidence="9">
    <location>
        <begin position="8"/>
        <end position="486"/>
    </location>
</feature>
<evidence type="ECO:0000256" key="4">
    <source>
        <dbReference type="ARBA" id="ARBA00022475"/>
    </source>
</evidence>
<dbReference type="SUPFAM" id="SSF103473">
    <property type="entry name" value="MFS general substrate transporter"/>
    <property type="match status" value="1"/>
</dbReference>
<dbReference type="InterPro" id="IPR020846">
    <property type="entry name" value="MFS_dom"/>
</dbReference>
<accession>A0A7R7DMJ1</accession>
<feature type="transmembrane region" description="Helical" evidence="8">
    <location>
        <begin position="194"/>
        <end position="214"/>
    </location>
</feature>
<evidence type="ECO:0000256" key="1">
    <source>
        <dbReference type="ARBA" id="ARBA00004429"/>
    </source>
</evidence>
<dbReference type="PANTHER" id="PTHR23501:SF191">
    <property type="entry name" value="VACUOLAR BASIC AMINO ACID TRANSPORTER 4"/>
    <property type="match status" value="1"/>
</dbReference>
<dbReference type="InterPro" id="IPR036259">
    <property type="entry name" value="MFS_trans_sf"/>
</dbReference>